<gene>
    <name evidence="2" type="ORF">Sv326_0108</name>
</gene>
<dbReference type="InterPro" id="IPR038085">
    <property type="entry name" value="Rnp2-like_sf"/>
</dbReference>
<proteinExistence type="predicted"/>
<dbReference type="GO" id="GO:0001682">
    <property type="term" value="P:tRNA 5'-leader removal"/>
    <property type="evidence" value="ECO:0007669"/>
    <property type="project" value="InterPro"/>
</dbReference>
<accession>A0A7D6BPY6</accession>
<dbReference type="EMBL" id="CP058998">
    <property type="protein sequence ID" value="QLJ52283.1"/>
    <property type="molecule type" value="Genomic_DNA"/>
</dbReference>
<dbReference type="Pfam" id="PF01900">
    <property type="entry name" value="RNase_P_Rpp14"/>
    <property type="match status" value="1"/>
</dbReference>
<dbReference type="PANTHER" id="PTHR15441">
    <property type="entry name" value="RIBONUCLEASE P PROTEIN SUBUNIT P14"/>
    <property type="match status" value="1"/>
</dbReference>
<dbReference type="GO" id="GO:0030677">
    <property type="term" value="C:ribonuclease P complex"/>
    <property type="evidence" value="ECO:0007669"/>
    <property type="project" value="InterPro"/>
</dbReference>
<dbReference type="AlphaFoldDB" id="A0A7D6BPY6"/>
<dbReference type="SUPFAM" id="SSF160350">
    <property type="entry name" value="Rnp2-like"/>
    <property type="match status" value="1"/>
</dbReference>
<dbReference type="PANTHER" id="PTHR15441:SF2">
    <property type="entry name" value="RIBONUCLEASE P_MRP PROTEIN SUBUNIT POP5"/>
    <property type="match status" value="1"/>
</dbReference>
<evidence type="ECO:0000313" key="2">
    <source>
        <dbReference type="EMBL" id="QLJ52283.1"/>
    </source>
</evidence>
<dbReference type="Proteomes" id="UP000510821">
    <property type="component" value="Chromosome"/>
</dbReference>
<dbReference type="KEGG" id="flt:Sv326_0108"/>
<keyword evidence="1" id="KW-0819">tRNA processing</keyword>
<evidence type="ECO:0000313" key="3">
    <source>
        <dbReference type="Proteomes" id="UP000510821"/>
    </source>
</evidence>
<reference evidence="3" key="1">
    <citation type="submission" date="2020-07" db="EMBL/GenBank/DDBJ databases">
        <title>Metabolic diversity and evolutionary history of the archaeal phylum ###Micrarchaeota### uncovered from a freshwater lake metagenome.</title>
        <authorList>
            <person name="Kadnikov V.V."/>
            <person name="Savvichev A.S."/>
            <person name="Mardanov A.V."/>
            <person name="Beletsky A.V."/>
            <person name="Chupakov A.V."/>
            <person name="Kokryatskaya N.M."/>
            <person name="Pimenov N.V."/>
            <person name="Ravin N.V."/>
        </authorList>
    </citation>
    <scope>NUCLEOTIDE SEQUENCE [LARGE SCALE GENOMIC DNA]</scope>
</reference>
<name>A0A7D6BPY6_FERL1</name>
<protein>
    <submittedName>
        <fullName evidence="2">Ribonuclease P protein component 3</fullName>
    </submittedName>
</protein>
<sequence length="105" mass="11876">MVQPTMREKRRYIHFRFECSCRLTESEAKDEIYHAILSFLGELGFSKANPRLVEFNDNSGVLLCSNPELQKVKAALALVTKIKGENGCIRVLKVSGMISKLRGNM</sequence>
<organism evidence="2 3">
    <name type="scientific">Fermentimicrarchaeum limneticum</name>
    <dbReference type="NCBI Taxonomy" id="2795018"/>
    <lineage>
        <taxon>Archaea</taxon>
        <taxon>Candidatus Micrarchaeota</taxon>
        <taxon>Candidatus Fermentimicrarchaeales</taxon>
        <taxon>Candidatus Fermentimicrarchaeaceae</taxon>
        <taxon>Candidatus Fermentimicrarchaeum</taxon>
    </lineage>
</organism>
<evidence type="ECO:0000256" key="1">
    <source>
        <dbReference type="ARBA" id="ARBA00022694"/>
    </source>
</evidence>
<dbReference type="InterPro" id="IPR002759">
    <property type="entry name" value="Pop5/Rpp14/Rnp2-like"/>
</dbReference>
<dbReference type="Gene3D" id="3.30.70.3250">
    <property type="entry name" value="Ribonuclease P, Pop5 subunit"/>
    <property type="match status" value="1"/>
</dbReference>